<reference evidence="3" key="1">
    <citation type="journal article" date="2020" name="Plant J.">
        <title>Transposons played a major role in the diversification between the closely related almond and peach genomes: results from the almond genome sequence.</title>
        <authorList>
            <person name="Alioto T."/>
            <person name="Alexiou K.G."/>
            <person name="Bardil A."/>
            <person name="Barteri F."/>
            <person name="Castanera R."/>
            <person name="Cruz F."/>
            <person name="Dhingra A."/>
            <person name="Duval H."/>
            <person name="Fernandez I Marti A."/>
            <person name="Frias L."/>
            <person name="Galan B."/>
            <person name="Garcia J.L."/>
            <person name="Howad W."/>
            <person name="Gomez-Garrido J."/>
            <person name="Gut M."/>
            <person name="Julca I."/>
            <person name="Morata J."/>
            <person name="Puigdomenech P."/>
            <person name="Ribeca P."/>
            <person name="Rubio Cabetas M.J."/>
            <person name="Vlasova A."/>
            <person name="Wirthensohn M."/>
            <person name="Garcia-Mas J."/>
            <person name="Gabaldon T."/>
            <person name="Casacuberta J.M."/>
            <person name="Arus P."/>
        </authorList>
    </citation>
    <scope>NUCLEOTIDE SEQUENCE [LARGE SCALE GENOMIC DNA]</scope>
    <source>
        <strain evidence="3">cv. Texas</strain>
    </source>
</reference>
<accession>A0A5E4EZJ9</accession>
<dbReference type="InParanoid" id="A0A5E4EZJ9"/>
<sequence length="144" mass="15510">MGACVSSVSKRTKGKTRKSSKTPSPPEQQSTDKTVDIPEVDEHSSNGLEKGNGVENGGGKEQDVMSENGSLPQSQISLLDETDDYQFSSEDIPTYRPQKALDTISEESEKSDVASGLQRALSMKENESVNGGDNNIMLQEDQGV</sequence>
<protein>
    <submittedName>
        <fullName evidence="2">PREDICTED: uncharacterized protein</fullName>
    </submittedName>
</protein>
<feature type="compositionally biased region" description="Basic and acidic residues" evidence="1">
    <location>
        <begin position="33"/>
        <end position="44"/>
    </location>
</feature>
<feature type="compositionally biased region" description="Basic residues" evidence="1">
    <location>
        <begin position="10"/>
        <end position="20"/>
    </location>
</feature>
<feature type="region of interest" description="Disordered" evidence="1">
    <location>
        <begin position="1"/>
        <end position="144"/>
    </location>
</feature>
<dbReference type="AlphaFoldDB" id="A0A5E4EZJ9"/>
<feature type="compositionally biased region" description="Polar residues" evidence="1">
    <location>
        <begin position="128"/>
        <end position="137"/>
    </location>
</feature>
<organism evidence="2 3">
    <name type="scientific">Prunus dulcis</name>
    <name type="common">Almond</name>
    <name type="synonym">Amygdalus dulcis</name>
    <dbReference type="NCBI Taxonomy" id="3755"/>
    <lineage>
        <taxon>Eukaryota</taxon>
        <taxon>Viridiplantae</taxon>
        <taxon>Streptophyta</taxon>
        <taxon>Embryophyta</taxon>
        <taxon>Tracheophyta</taxon>
        <taxon>Spermatophyta</taxon>
        <taxon>Magnoliopsida</taxon>
        <taxon>eudicotyledons</taxon>
        <taxon>Gunneridae</taxon>
        <taxon>Pentapetalae</taxon>
        <taxon>rosids</taxon>
        <taxon>fabids</taxon>
        <taxon>Rosales</taxon>
        <taxon>Rosaceae</taxon>
        <taxon>Amygdaloideae</taxon>
        <taxon>Amygdaleae</taxon>
        <taxon>Prunus</taxon>
    </lineage>
</organism>
<dbReference type="Proteomes" id="UP000327085">
    <property type="component" value="Chromosome 1"/>
</dbReference>
<proteinExistence type="predicted"/>
<evidence type="ECO:0000313" key="2">
    <source>
        <dbReference type="EMBL" id="VVA21217.1"/>
    </source>
</evidence>
<name>A0A5E4EZJ9_PRUDU</name>
<evidence type="ECO:0000313" key="3">
    <source>
        <dbReference type="Proteomes" id="UP000327085"/>
    </source>
</evidence>
<feature type="compositionally biased region" description="Polar residues" evidence="1">
    <location>
        <begin position="65"/>
        <end position="77"/>
    </location>
</feature>
<dbReference type="EMBL" id="CABIKO010000051">
    <property type="protein sequence ID" value="VVA21217.1"/>
    <property type="molecule type" value="Genomic_DNA"/>
</dbReference>
<dbReference type="Gramene" id="VVA21217">
    <property type="protein sequence ID" value="VVA21217"/>
    <property type="gene ID" value="Prudul26B019444"/>
</dbReference>
<evidence type="ECO:0000256" key="1">
    <source>
        <dbReference type="SAM" id="MobiDB-lite"/>
    </source>
</evidence>
<gene>
    <name evidence="2" type="ORF">ALMOND_2B019444</name>
</gene>